<proteinExistence type="predicted"/>
<sequence>MPEFISTEAYSAPVLHPMAEKVARSSARLKPLEESTPIQARALRKAKGNPFAPPSCDLYKIEDRQIKTSQGLISLRIYTPAALKPVSNIGSATALAGLVFFHGGGFVVGSVQQYDTLTQQLAYHSGCVVVSVDYKLAPEFKSGAIYRQGYDAYHWFRENCADYNVDKNRIAVGGDSAGANLAIAVSQLCQIHGTALPAFQQLIYPVTDWSMSAQSIEDFAEGYFLTKGAMGWFREHFLEPDTALDNSLVSPLHASLESMPPSMVLTAGFDPLRDEGKAFAEKLSSAGVVVQHLCYTDMIHGFLSFAGGIPAGMQALEALGKMLKEELT</sequence>
<comment type="caution">
    <text evidence="3">The sequence shown here is derived from an EMBL/GenBank/DDBJ whole genome shotgun (WGS) entry which is preliminary data.</text>
</comment>
<dbReference type="AlphaFoldDB" id="A0A2A4MV81"/>
<evidence type="ECO:0000313" key="3">
    <source>
        <dbReference type="EMBL" id="PCH63951.1"/>
    </source>
</evidence>
<feature type="domain" description="Alpha/beta hydrolase fold-3" evidence="2">
    <location>
        <begin position="98"/>
        <end position="303"/>
    </location>
</feature>
<dbReference type="InterPro" id="IPR013094">
    <property type="entry name" value="AB_hydrolase_3"/>
</dbReference>
<organism evidence="3 4">
    <name type="scientific">SAR86 cluster bacterium</name>
    <dbReference type="NCBI Taxonomy" id="2030880"/>
    <lineage>
        <taxon>Bacteria</taxon>
        <taxon>Pseudomonadati</taxon>
        <taxon>Pseudomonadota</taxon>
        <taxon>Gammaproteobacteria</taxon>
        <taxon>SAR86 cluster</taxon>
    </lineage>
</organism>
<dbReference type="Pfam" id="PF07859">
    <property type="entry name" value="Abhydrolase_3"/>
    <property type="match status" value="1"/>
</dbReference>
<keyword evidence="1" id="KW-0378">Hydrolase</keyword>
<dbReference type="PANTHER" id="PTHR48081">
    <property type="entry name" value="AB HYDROLASE SUPERFAMILY PROTEIN C4A8.06C"/>
    <property type="match status" value="1"/>
</dbReference>
<name>A0A2A4MV81_9GAMM</name>
<reference evidence="4" key="1">
    <citation type="submission" date="2017-08" db="EMBL/GenBank/DDBJ databases">
        <title>A dynamic microbial community with high functional redundancy inhabits the cold, oxic subseafloor aquifer.</title>
        <authorList>
            <person name="Tully B.J."/>
            <person name="Wheat C.G."/>
            <person name="Glazer B.T."/>
            <person name="Huber J.A."/>
        </authorList>
    </citation>
    <scope>NUCLEOTIDE SEQUENCE [LARGE SCALE GENOMIC DNA]</scope>
</reference>
<evidence type="ECO:0000259" key="2">
    <source>
        <dbReference type="Pfam" id="PF07859"/>
    </source>
</evidence>
<gene>
    <name evidence="3" type="ORF">COC19_00380</name>
</gene>
<dbReference type="InterPro" id="IPR029058">
    <property type="entry name" value="AB_hydrolase_fold"/>
</dbReference>
<accession>A0A2A4MV81</accession>
<dbReference type="PANTHER" id="PTHR48081:SF8">
    <property type="entry name" value="ALPHA_BETA HYDROLASE FOLD-3 DOMAIN-CONTAINING PROTEIN-RELATED"/>
    <property type="match status" value="1"/>
</dbReference>
<dbReference type="Proteomes" id="UP000218172">
    <property type="component" value="Unassembled WGS sequence"/>
</dbReference>
<dbReference type="Gene3D" id="3.40.50.1820">
    <property type="entry name" value="alpha/beta hydrolase"/>
    <property type="match status" value="1"/>
</dbReference>
<dbReference type="EMBL" id="NVQR01000005">
    <property type="protein sequence ID" value="PCH63951.1"/>
    <property type="molecule type" value="Genomic_DNA"/>
</dbReference>
<dbReference type="InterPro" id="IPR050300">
    <property type="entry name" value="GDXG_lipolytic_enzyme"/>
</dbReference>
<dbReference type="GO" id="GO:0016787">
    <property type="term" value="F:hydrolase activity"/>
    <property type="evidence" value="ECO:0007669"/>
    <property type="project" value="UniProtKB-KW"/>
</dbReference>
<protein>
    <recommendedName>
        <fullName evidence="2">Alpha/beta hydrolase fold-3 domain-containing protein</fullName>
    </recommendedName>
</protein>
<evidence type="ECO:0000313" key="4">
    <source>
        <dbReference type="Proteomes" id="UP000218172"/>
    </source>
</evidence>
<dbReference type="SUPFAM" id="SSF53474">
    <property type="entry name" value="alpha/beta-Hydrolases"/>
    <property type="match status" value="1"/>
</dbReference>
<evidence type="ECO:0000256" key="1">
    <source>
        <dbReference type="ARBA" id="ARBA00022801"/>
    </source>
</evidence>